<accession>A0A8S1WL70</accession>
<sequence length="424" mass="48976">MRFVHICLILAIANATKFLDETTVFGQEAEVQITYDQSTSLFTEEQLAQNTEVRMNKDEPFDYQSEQISPLQSVEQQQILLAYEKDLLPQGDCVILYAECQFKGTSKKVCKGVEEVMSFSLPVFSIYVPELQQFSTIDVNSNTQVTFLTSDKCLDQPIVMADSQLDFFIAKSMSNWIGESAEVTQLIQQEQVENQNTAVEQQTNETEQVDQQVQQQQDVNVEQQLDQSQTEQQPDQSQTEQQVDQTQTEQQVEQTQTEQQVDQQQDSSVQEQQTIENEQQSEQQNENTQQSTEQSNQSENQETQENTITEQNQENQTQQTDQSQEQVEQQPEVVSQDEKLQEKEMEEVVETVTEIVQQVEEKQEVELESEKEQLQQEEEAQQQQQTQQQTEQSVDDIPQNQEPEQQYSQTETAEPLVGQSQYTK</sequence>
<organism evidence="3 4">
    <name type="scientific">Paramecium pentaurelia</name>
    <dbReference type="NCBI Taxonomy" id="43138"/>
    <lineage>
        <taxon>Eukaryota</taxon>
        <taxon>Sar</taxon>
        <taxon>Alveolata</taxon>
        <taxon>Ciliophora</taxon>
        <taxon>Intramacronucleata</taxon>
        <taxon>Oligohymenophorea</taxon>
        <taxon>Peniculida</taxon>
        <taxon>Parameciidae</taxon>
        <taxon>Paramecium</taxon>
    </lineage>
</organism>
<evidence type="ECO:0000313" key="3">
    <source>
        <dbReference type="EMBL" id="CAD8190708.1"/>
    </source>
</evidence>
<reference evidence="3" key="1">
    <citation type="submission" date="2021-01" db="EMBL/GenBank/DDBJ databases">
        <authorList>
            <consortium name="Genoscope - CEA"/>
            <person name="William W."/>
        </authorList>
    </citation>
    <scope>NUCLEOTIDE SEQUENCE</scope>
</reference>
<protein>
    <submittedName>
        <fullName evidence="3">Uncharacterized protein</fullName>
    </submittedName>
</protein>
<keyword evidence="2" id="KW-0732">Signal</keyword>
<evidence type="ECO:0000256" key="2">
    <source>
        <dbReference type="SAM" id="SignalP"/>
    </source>
</evidence>
<comment type="caution">
    <text evidence="3">The sequence shown here is derived from an EMBL/GenBank/DDBJ whole genome shotgun (WGS) entry which is preliminary data.</text>
</comment>
<feature type="region of interest" description="Disordered" evidence="1">
    <location>
        <begin position="362"/>
        <end position="424"/>
    </location>
</feature>
<feature type="compositionally biased region" description="Low complexity" evidence="1">
    <location>
        <begin position="197"/>
        <end position="334"/>
    </location>
</feature>
<gene>
    <name evidence="3" type="ORF">PPENT_87.1.T0970077</name>
</gene>
<dbReference type="AlphaFoldDB" id="A0A8S1WL70"/>
<dbReference type="Proteomes" id="UP000689195">
    <property type="component" value="Unassembled WGS sequence"/>
</dbReference>
<proteinExistence type="predicted"/>
<dbReference type="EMBL" id="CAJJDO010000097">
    <property type="protein sequence ID" value="CAD8190708.1"/>
    <property type="molecule type" value="Genomic_DNA"/>
</dbReference>
<feature type="compositionally biased region" description="Low complexity" evidence="1">
    <location>
        <begin position="381"/>
        <end position="392"/>
    </location>
</feature>
<feature type="signal peptide" evidence="2">
    <location>
        <begin position="1"/>
        <end position="15"/>
    </location>
</feature>
<keyword evidence="4" id="KW-1185">Reference proteome</keyword>
<feature type="compositionally biased region" description="Basic and acidic residues" evidence="1">
    <location>
        <begin position="362"/>
        <end position="374"/>
    </location>
</feature>
<feature type="chain" id="PRO_5035718235" evidence="2">
    <location>
        <begin position="16"/>
        <end position="424"/>
    </location>
</feature>
<dbReference type="OrthoDB" id="312262at2759"/>
<evidence type="ECO:0000256" key="1">
    <source>
        <dbReference type="SAM" id="MobiDB-lite"/>
    </source>
</evidence>
<name>A0A8S1WL70_9CILI</name>
<evidence type="ECO:0000313" key="4">
    <source>
        <dbReference type="Proteomes" id="UP000689195"/>
    </source>
</evidence>
<feature type="region of interest" description="Disordered" evidence="1">
    <location>
        <begin position="197"/>
        <end position="349"/>
    </location>
</feature>
<feature type="compositionally biased region" description="Polar residues" evidence="1">
    <location>
        <begin position="398"/>
        <end position="424"/>
    </location>
</feature>